<dbReference type="AlphaFoldDB" id="A0A438GGP1"/>
<organism evidence="1 2">
    <name type="scientific">Vitis vinifera</name>
    <name type="common">Grape</name>
    <dbReference type="NCBI Taxonomy" id="29760"/>
    <lineage>
        <taxon>Eukaryota</taxon>
        <taxon>Viridiplantae</taxon>
        <taxon>Streptophyta</taxon>
        <taxon>Embryophyta</taxon>
        <taxon>Tracheophyta</taxon>
        <taxon>Spermatophyta</taxon>
        <taxon>Magnoliopsida</taxon>
        <taxon>eudicotyledons</taxon>
        <taxon>Gunneridae</taxon>
        <taxon>Pentapetalae</taxon>
        <taxon>rosids</taxon>
        <taxon>Vitales</taxon>
        <taxon>Vitaceae</taxon>
        <taxon>Viteae</taxon>
        <taxon>Vitis</taxon>
    </lineage>
</organism>
<sequence length="237" mass="26672">MDFLCHENLDIVMLQVTKRESWDRRFVGSVWKARNKKWAVLSACGASGGVGIIETSNKFNCSKDWSPIAIENAMWLDRLFSMEEVRDVVFQLDKEKAPGPNNFSIAAFHECWDAIKEDLLRVFSEFHNREDFHFGTLGGTSLPLISSAKKVNTTKTMTSKMSQVAHVNKRDDKIVITQVTHSTYTGLVTHRKAKLTTILSVKLASEHTRLLKTVGTHDSYQPVITLASLRVKGQSSS</sequence>
<evidence type="ECO:0000313" key="1">
    <source>
        <dbReference type="EMBL" id="RVW71364.1"/>
    </source>
</evidence>
<gene>
    <name evidence="1" type="ORF">CK203_060922</name>
</gene>
<dbReference type="EMBL" id="QGNW01000439">
    <property type="protein sequence ID" value="RVW71364.1"/>
    <property type="molecule type" value="Genomic_DNA"/>
</dbReference>
<proteinExistence type="predicted"/>
<comment type="caution">
    <text evidence="1">The sequence shown here is derived from an EMBL/GenBank/DDBJ whole genome shotgun (WGS) entry which is preliminary data.</text>
</comment>
<accession>A0A438GGP1</accession>
<name>A0A438GGP1_VITVI</name>
<dbReference type="Proteomes" id="UP000288805">
    <property type="component" value="Unassembled WGS sequence"/>
</dbReference>
<reference evidence="1 2" key="1">
    <citation type="journal article" date="2018" name="PLoS Genet.">
        <title>Population sequencing reveals clonal diversity and ancestral inbreeding in the grapevine cultivar Chardonnay.</title>
        <authorList>
            <person name="Roach M.J."/>
            <person name="Johnson D.L."/>
            <person name="Bohlmann J."/>
            <person name="van Vuuren H.J."/>
            <person name="Jones S.J."/>
            <person name="Pretorius I.S."/>
            <person name="Schmidt S.A."/>
            <person name="Borneman A.R."/>
        </authorList>
    </citation>
    <scope>NUCLEOTIDE SEQUENCE [LARGE SCALE GENOMIC DNA]</scope>
    <source>
        <strain evidence="2">cv. Chardonnay</strain>
        <tissue evidence="1">Leaf</tissue>
    </source>
</reference>
<evidence type="ECO:0000313" key="2">
    <source>
        <dbReference type="Proteomes" id="UP000288805"/>
    </source>
</evidence>
<protein>
    <submittedName>
        <fullName evidence="1">Uncharacterized protein</fullName>
    </submittedName>
</protein>